<comment type="catalytic activity">
    <reaction evidence="1 5">
        <text>uridine(55) in tRNA = pseudouridine(55) in tRNA</text>
        <dbReference type="Rhea" id="RHEA:42532"/>
        <dbReference type="Rhea" id="RHEA-COMP:10101"/>
        <dbReference type="Rhea" id="RHEA-COMP:10102"/>
        <dbReference type="ChEBI" id="CHEBI:65314"/>
        <dbReference type="ChEBI" id="CHEBI:65315"/>
        <dbReference type="EC" id="5.4.99.25"/>
    </reaction>
</comment>
<evidence type="ECO:0000313" key="8">
    <source>
        <dbReference type="Proteomes" id="UP000254792"/>
    </source>
</evidence>
<dbReference type="PANTHER" id="PTHR13767:SF2">
    <property type="entry name" value="PSEUDOURIDYLATE SYNTHASE TRUB1"/>
    <property type="match status" value="1"/>
</dbReference>
<dbReference type="SUPFAM" id="SSF55120">
    <property type="entry name" value="Pseudouridine synthase"/>
    <property type="match status" value="1"/>
</dbReference>
<keyword evidence="3 5" id="KW-0819">tRNA processing</keyword>
<dbReference type="Pfam" id="PF01509">
    <property type="entry name" value="TruB_N"/>
    <property type="match status" value="1"/>
</dbReference>
<evidence type="ECO:0000256" key="1">
    <source>
        <dbReference type="ARBA" id="ARBA00000385"/>
    </source>
</evidence>
<keyword evidence="4 5" id="KW-0413">Isomerase</keyword>
<keyword evidence="8" id="KW-1185">Reference proteome</keyword>
<protein>
    <recommendedName>
        <fullName evidence="5">tRNA pseudouridine synthase B</fullName>
        <ecNumber evidence="5">5.4.99.25</ecNumber>
    </recommendedName>
    <alternativeName>
        <fullName evidence="5">tRNA pseudouridine(55) synthase</fullName>
        <shortName evidence="5">Psi55 synthase</shortName>
    </alternativeName>
    <alternativeName>
        <fullName evidence="5">tRNA pseudouridylate synthase</fullName>
    </alternativeName>
    <alternativeName>
        <fullName evidence="5">tRNA-uridine isomerase</fullName>
    </alternativeName>
</protein>
<reference evidence="7 8" key="1">
    <citation type="submission" date="2018-07" db="EMBL/GenBank/DDBJ databases">
        <title>Complete genome sequence of Spiroplasma alleghenense PLHS-1 (ATCC 51752).</title>
        <authorList>
            <person name="Chou L."/>
            <person name="Lee T.-Y."/>
            <person name="Tsai Y.-M."/>
            <person name="Kuo C.-H."/>
        </authorList>
    </citation>
    <scope>NUCLEOTIDE SEQUENCE [LARGE SCALE GENOMIC DNA]</scope>
    <source>
        <strain evidence="7 8">PLHS-1</strain>
    </source>
</reference>
<dbReference type="OrthoDB" id="9802309at2"/>
<dbReference type="EC" id="5.4.99.25" evidence="5"/>
<evidence type="ECO:0000256" key="2">
    <source>
        <dbReference type="ARBA" id="ARBA00005642"/>
    </source>
</evidence>
<sequence length="306" mass="34846">MLQKSGIFLVNKPSGMTSNDLIKKIQKKLNIKKIGHAGTLDPLASGLMVVLVNQATKVSDFLLSANKTYNVTMKLFEDTDTKDITGKVINKVEPYKLDKSLINNIVKKYNGYIYEQYPPIYSAIKVDGKKLYEYARKNQADQVEITPRTVTIEKCEFVNYDKKNHEISLRLKVSKGTYVRSFVTDFANDLDTIATVSKLERTASGGFDLSNSKNLDVIDWDHLVSLYDTLIKSEQVLIQYHFEQDVRQGKSITLPRVSFPIVFIVNDKKEVIGIYKHAANHIYTCQRGLWQDDPAIKKTEAEMEGY</sequence>
<evidence type="ECO:0000256" key="5">
    <source>
        <dbReference type="HAMAP-Rule" id="MF_01080"/>
    </source>
</evidence>
<dbReference type="InterPro" id="IPR002501">
    <property type="entry name" value="PsdUridine_synth_N"/>
</dbReference>
<dbReference type="InterPro" id="IPR020103">
    <property type="entry name" value="PsdUridine_synth_cat_dom_sf"/>
</dbReference>
<evidence type="ECO:0000256" key="4">
    <source>
        <dbReference type="ARBA" id="ARBA00023235"/>
    </source>
</evidence>
<dbReference type="GO" id="GO:0160148">
    <property type="term" value="F:tRNA pseudouridine(55) synthase activity"/>
    <property type="evidence" value="ECO:0007669"/>
    <property type="project" value="UniProtKB-EC"/>
</dbReference>
<dbReference type="EMBL" id="CP031376">
    <property type="protein sequence ID" value="AXK51255.1"/>
    <property type="molecule type" value="Genomic_DNA"/>
</dbReference>
<dbReference type="PANTHER" id="PTHR13767">
    <property type="entry name" value="TRNA-PSEUDOURIDINE SYNTHASE"/>
    <property type="match status" value="1"/>
</dbReference>
<dbReference type="KEGG" id="salx:SALLE_v1c05830"/>
<dbReference type="Gene3D" id="3.30.2350.10">
    <property type="entry name" value="Pseudouridine synthase"/>
    <property type="match status" value="1"/>
</dbReference>
<dbReference type="NCBIfam" id="TIGR00431">
    <property type="entry name" value="TruB"/>
    <property type="match status" value="1"/>
</dbReference>
<name>A0A345Z3S6_9MOLU</name>
<organism evidence="7 8">
    <name type="scientific">Spiroplasma alleghenense</name>
    <dbReference type="NCBI Taxonomy" id="216931"/>
    <lineage>
        <taxon>Bacteria</taxon>
        <taxon>Bacillati</taxon>
        <taxon>Mycoplasmatota</taxon>
        <taxon>Mollicutes</taxon>
        <taxon>Entomoplasmatales</taxon>
        <taxon>Spiroplasmataceae</taxon>
        <taxon>Spiroplasma</taxon>
    </lineage>
</organism>
<feature type="domain" description="Pseudouridine synthase II N-terminal" evidence="6">
    <location>
        <begin position="27"/>
        <end position="179"/>
    </location>
</feature>
<dbReference type="GO" id="GO:1990481">
    <property type="term" value="P:mRNA pseudouridine synthesis"/>
    <property type="evidence" value="ECO:0007669"/>
    <property type="project" value="TreeGrafter"/>
</dbReference>
<proteinExistence type="inferred from homology"/>
<comment type="similarity">
    <text evidence="2 5">Belongs to the pseudouridine synthase TruB family. Type 1 subfamily.</text>
</comment>
<dbReference type="RefSeq" id="WP_115558161.1">
    <property type="nucleotide sequence ID" value="NZ_CP031376.1"/>
</dbReference>
<dbReference type="GO" id="GO:0003723">
    <property type="term" value="F:RNA binding"/>
    <property type="evidence" value="ECO:0007669"/>
    <property type="project" value="InterPro"/>
</dbReference>
<accession>A0A345Z3S6</accession>
<evidence type="ECO:0000313" key="7">
    <source>
        <dbReference type="EMBL" id="AXK51255.1"/>
    </source>
</evidence>
<dbReference type="GO" id="GO:0031119">
    <property type="term" value="P:tRNA pseudouridine synthesis"/>
    <property type="evidence" value="ECO:0007669"/>
    <property type="project" value="UniProtKB-UniRule"/>
</dbReference>
<comment type="function">
    <text evidence="5">Responsible for synthesis of pseudouridine from uracil-55 in the psi GC loop of transfer RNAs.</text>
</comment>
<dbReference type="Proteomes" id="UP000254792">
    <property type="component" value="Chromosome"/>
</dbReference>
<evidence type="ECO:0000259" key="6">
    <source>
        <dbReference type="Pfam" id="PF01509"/>
    </source>
</evidence>
<dbReference type="CDD" id="cd02573">
    <property type="entry name" value="PseudoU_synth_EcTruB"/>
    <property type="match status" value="1"/>
</dbReference>
<dbReference type="AlphaFoldDB" id="A0A345Z3S6"/>
<gene>
    <name evidence="5 7" type="primary">truB</name>
    <name evidence="7" type="ORF">SALLE_v1c05830</name>
</gene>
<dbReference type="HAMAP" id="MF_01080">
    <property type="entry name" value="TruB_bact"/>
    <property type="match status" value="1"/>
</dbReference>
<evidence type="ECO:0000256" key="3">
    <source>
        <dbReference type="ARBA" id="ARBA00022694"/>
    </source>
</evidence>
<dbReference type="InterPro" id="IPR014780">
    <property type="entry name" value="tRNA_psdUridine_synth_TruB"/>
</dbReference>
<feature type="active site" description="Nucleophile" evidence="5">
    <location>
        <position position="41"/>
    </location>
</feature>